<dbReference type="Pfam" id="PF01148">
    <property type="entry name" value="CTP_transf_1"/>
    <property type="match status" value="1"/>
</dbReference>
<dbReference type="GO" id="GO:0004605">
    <property type="term" value="F:phosphatidate cytidylyltransferase activity"/>
    <property type="evidence" value="ECO:0007669"/>
    <property type="project" value="UniProtKB-EC"/>
</dbReference>
<dbReference type="GeneID" id="93825546"/>
<proteinExistence type="inferred from homology"/>
<dbReference type="PANTHER" id="PTHR46382:SF1">
    <property type="entry name" value="PHOSPHATIDATE CYTIDYLYLTRANSFERASE"/>
    <property type="match status" value="1"/>
</dbReference>
<evidence type="ECO:0000256" key="8">
    <source>
        <dbReference type="ARBA" id="ARBA00022475"/>
    </source>
</evidence>
<keyword evidence="17" id="KW-1208">Phospholipid metabolism</keyword>
<evidence type="ECO:0000313" key="20">
    <source>
        <dbReference type="Proteomes" id="UP000483839"/>
    </source>
</evidence>
<reference evidence="19 20" key="1">
    <citation type="submission" date="2019-11" db="EMBL/GenBank/DDBJ databases">
        <title>Streptococcus uberis isolated from clinical mastitis cases on a southeastern Queensland dairy.</title>
        <authorList>
            <person name="Workentine M.L."/>
            <person name="Price R."/>
            <person name="Olchowy T."/>
        </authorList>
    </citation>
    <scope>NUCLEOTIDE SEQUENCE [LARGE SCALE GENOMIC DNA]</scope>
    <source>
        <strain evidence="19 20">OLC4459-A17</strain>
    </source>
</reference>
<dbReference type="GO" id="GO:0005886">
    <property type="term" value="C:plasma membrane"/>
    <property type="evidence" value="ECO:0007669"/>
    <property type="project" value="UniProtKB-SubCell"/>
</dbReference>
<evidence type="ECO:0000256" key="11">
    <source>
        <dbReference type="ARBA" id="ARBA00022692"/>
    </source>
</evidence>
<evidence type="ECO:0000256" key="10">
    <source>
        <dbReference type="ARBA" id="ARBA00022679"/>
    </source>
</evidence>
<keyword evidence="8" id="KW-1003">Cell membrane</keyword>
<dbReference type="InterPro" id="IPR000374">
    <property type="entry name" value="PC_trans"/>
</dbReference>
<evidence type="ECO:0000256" key="4">
    <source>
        <dbReference type="ARBA" id="ARBA00005189"/>
    </source>
</evidence>
<evidence type="ECO:0000256" key="13">
    <source>
        <dbReference type="ARBA" id="ARBA00022989"/>
    </source>
</evidence>
<keyword evidence="10 18" id="KW-0808">Transferase</keyword>
<evidence type="ECO:0000256" key="18">
    <source>
        <dbReference type="RuleBase" id="RU003938"/>
    </source>
</evidence>
<comment type="pathway">
    <text evidence="3 18">Phospholipid metabolism; CDP-diacylglycerol biosynthesis; CDP-diacylglycerol from sn-glycerol 3-phosphate: step 3/3.</text>
</comment>
<comment type="caution">
    <text evidence="19">The sequence shown here is derived from an EMBL/GenBank/DDBJ whole genome shotgun (WGS) entry which is preliminary data.</text>
</comment>
<evidence type="ECO:0000256" key="16">
    <source>
        <dbReference type="ARBA" id="ARBA00023209"/>
    </source>
</evidence>
<dbReference type="RefSeq" id="WP_012657802.1">
    <property type="nucleotide sequence ID" value="NZ_BAABQA010000005.1"/>
</dbReference>
<dbReference type="PROSITE" id="PS01315">
    <property type="entry name" value="CDS"/>
    <property type="match status" value="1"/>
</dbReference>
<evidence type="ECO:0000256" key="17">
    <source>
        <dbReference type="ARBA" id="ARBA00023264"/>
    </source>
</evidence>
<keyword evidence="9" id="KW-0444">Lipid biosynthesis</keyword>
<keyword evidence="11 18" id="KW-0812">Transmembrane</keyword>
<name>A0A2X4H2Q5_STRUB</name>
<evidence type="ECO:0000256" key="5">
    <source>
        <dbReference type="ARBA" id="ARBA00010185"/>
    </source>
</evidence>
<keyword evidence="12 18" id="KW-0548">Nucleotidyltransferase</keyword>
<comment type="pathway">
    <text evidence="4">Lipid metabolism.</text>
</comment>
<evidence type="ECO:0000256" key="1">
    <source>
        <dbReference type="ARBA" id="ARBA00001698"/>
    </source>
</evidence>
<comment type="similarity">
    <text evidence="5 18">Belongs to the CDS family.</text>
</comment>
<evidence type="ECO:0000256" key="15">
    <source>
        <dbReference type="ARBA" id="ARBA00023136"/>
    </source>
</evidence>
<evidence type="ECO:0000256" key="6">
    <source>
        <dbReference type="ARBA" id="ARBA00012487"/>
    </source>
</evidence>
<gene>
    <name evidence="19" type="ORF">GKS16_02855</name>
</gene>
<dbReference type="UniPathway" id="UPA00557">
    <property type="reaction ID" value="UER00614"/>
</dbReference>
<keyword evidence="16" id="KW-0594">Phospholipid biosynthesis</keyword>
<evidence type="ECO:0000256" key="7">
    <source>
        <dbReference type="ARBA" id="ARBA00019373"/>
    </source>
</evidence>
<evidence type="ECO:0000256" key="9">
    <source>
        <dbReference type="ARBA" id="ARBA00022516"/>
    </source>
</evidence>
<evidence type="ECO:0000256" key="14">
    <source>
        <dbReference type="ARBA" id="ARBA00023098"/>
    </source>
</evidence>
<evidence type="ECO:0000313" key="19">
    <source>
        <dbReference type="EMBL" id="MTD01225.1"/>
    </source>
</evidence>
<dbReference type="OMA" id="PHKTWEG"/>
<dbReference type="Proteomes" id="UP000483839">
    <property type="component" value="Unassembled WGS sequence"/>
</dbReference>
<evidence type="ECO:0000256" key="3">
    <source>
        <dbReference type="ARBA" id="ARBA00005119"/>
    </source>
</evidence>
<dbReference type="EC" id="2.7.7.41" evidence="6 18"/>
<dbReference type="AlphaFoldDB" id="A0A2X4H2Q5"/>
<comment type="catalytic activity">
    <reaction evidence="1 18">
        <text>a 1,2-diacyl-sn-glycero-3-phosphate + CTP + H(+) = a CDP-1,2-diacyl-sn-glycerol + diphosphate</text>
        <dbReference type="Rhea" id="RHEA:16229"/>
        <dbReference type="ChEBI" id="CHEBI:15378"/>
        <dbReference type="ChEBI" id="CHEBI:33019"/>
        <dbReference type="ChEBI" id="CHEBI:37563"/>
        <dbReference type="ChEBI" id="CHEBI:58332"/>
        <dbReference type="ChEBI" id="CHEBI:58608"/>
        <dbReference type="EC" id="2.7.7.41"/>
    </reaction>
</comment>
<evidence type="ECO:0000256" key="12">
    <source>
        <dbReference type="ARBA" id="ARBA00022695"/>
    </source>
</evidence>
<comment type="subcellular location">
    <subcellularLocation>
        <location evidence="2">Cell membrane</location>
        <topology evidence="2">Multi-pass membrane protein</topology>
    </subcellularLocation>
</comment>
<keyword evidence="13" id="KW-1133">Transmembrane helix</keyword>
<dbReference type="GO" id="GO:0016024">
    <property type="term" value="P:CDP-diacylglycerol biosynthetic process"/>
    <property type="evidence" value="ECO:0007669"/>
    <property type="project" value="UniProtKB-UniPathway"/>
</dbReference>
<sequence>MKERVIWGGIAAAIFLPFLLIGNLPFQLFIGILAMLAVSELMKMRRLEIFSFEGVLAMLAAFVLTVPMDTYLTFLPIDASFASFGLMVFLLLAGTVFNSERYSFDDAAFPIASSLYVGIGFQNLVHARVSGIDKVLLALFIVWATDMGAYFIGRRFGKRKLLAKVSPNKTIEGSLGGIASAVVVAMVFMLIDKSVYAPFNFFMMLILVVFFSIFAQFGDLVESAIKRHFGVKDSGKLIPGHGGILDRFDSLIFVFPIMHLFGLF</sequence>
<dbReference type="PANTHER" id="PTHR46382">
    <property type="entry name" value="PHOSPHATIDATE CYTIDYLYLTRANSFERASE"/>
    <property type="match status" value="1"/>
</dbReference>
<keyword evidence="15" id="KW-0472">Membrane</keyword>
<accession>A0A2X4H2Q5</accession>
<keyword evidence="14" id="KW-0443">Lipid metabolism</keyword>
<protein>
    <recommendedName>
        <fullName evidence="7 18">Phosphatidate cytidylyltransferase</fullName>
        <ecNumber evidence="6 18">2.7.7.41</ecNumber>
    </recommendedName>
</protein>
<evidence type="ECO:0000256" key="2">
    <source>
        <dbReference type="ARBA" id="ARBA00004651"/>
    </source>
</evidence>
<organism evidence="19 20">
    <name type="scientific">Streptococcus uberis</name>
    <dbReference type="NCBI Taxonomy" id="1349"/>
    <lineage>
        <taxon>Bacteria</taxon>
        <taxon>Bacillati</taxon>
        <taxon>Bacillota</taxon>
        <taxon>Bacilli</taxon>
        <taxon>Lactobacillales</taxon>
        <taxon>Streptococcaceae</taxon>
        <taxon>Streptococcus</taxon>
    </lineage>
</organism>
<dbReference type="EMBL" id="WLXI01000027">
    <property type="protein sequence ID" value="MTD01225.1"/>
    <property type="molecule type" value="Genomic_DNA"/>
</dbReference>